<protein>
    <submittedName>
        <fullName evidence="2">Uncharacterized protein</fullName>
    </submittedName>
</protein>
<dbReference type="AlphaFoldDB" id="A0A6A6NEQ5"/>
<feature type="region of interest" description="Disordered" evidence="1">
    <location>
        <begin position="1"/>
        <end position="30"/>
    </location>
</feature>
<sequence length="108" mass="12122">MSITRIPASPQDELPILSTQEGSEEGVNEALPPFWTDDVDVVLMAIISPARTIGRTNPELHFVLKKCESFLRFKYNGDSTIAEARANTMANPLCDDEFWLVPLDQKQE</sequence>
<accession>A0A6A6NEQ5</accession>
<dbReference type="Proteomes" id="UP000467840">
    <property type="component" value="Chromosome 11"/>
</dbReference>
<keyword evidence="3" id="KW-1185">Reference proteome</keyword>
<evidence type="ECO:0000313" key="3">
    <source>
        <dbReference type="Proteomes" id="UP000467840"/>
    </source>
</evidence>
<reference evidence="2 3" key="1">
    <citation type="journal article" date="2020" name="Mol. Plant">
        <title>The Chromosome-Based Rubber Tree Genome Provides New Insights into Spurge Genome Evolution and Rubber Biosynthesis.</title>
        <authorList>
            <person name="Liu J."/>
            <person name="Shi C."/>
            <person name="Shi C.C."/>
            <person name="Li W."/>
            <person name="Zhang Q.J."/>
            <person name="Zhang Y."/>
            <person name="Li K."/>
            <person name="Lu H.F."/>
            <person name="Shi C."/>
            <person name="Zhu S.T."/>
            <person name="Xiao Z.Y."/>
            <person name="Nan H."/>
            <person name="Yue Y."/>
            <person name="Zhu X.G."/>
            <person name="Wu Y."/>
            <person name="Hong X.N."/>
            <person name="Fan G.Y."/>
            <person name="Tong Y."/>
            <person name="Zhang D."/>
            <person name="Mao C.L."/>
            <person name="Liu Y.L."/>
            <person name="Hao S.J."/>
            <person name="Liu W.Q."/>
            <person name="Lv M.Q."/>
            <person name="Zhang H.B."/>
            <person name="Liu Y."/>
            <person name="Hu-Tang G.R."/>
            <person name="Wang J.P."/>
            <person name="Wang J.H."/>
            <person name="Sun Y.H."/>
            <person name="Ni S.B."/>
            <person name="Chen W.B."/>
            <person name="Zhang X.C."/>
            <person name="Jiao Y.N."/>
            <person name="Eichler E.E."/>
            <person name="Li G.H."/>
            <person name="Liu X."/>
            <person name="Gao L.Z."/>
        </authorList>
    </citation>
    <scope>NUCLEOTIDE SEQUENCE [LARGE SCALE GENOMIC DNA]</scope>
    <source>
        <strain evidence="3">cv. GT1</strain>
        <tissue evidence="2">Leaf</tissue>
    </source>
</reference>
<evidence type="ECO:0000256" key="1">
    <source>
        <dbReference type="SAM" id="MobiDB-lite"/>
    </source>
</evidence>
<evidence type="ECO:0000313" key="2">
    <source>
        <dbReference type="EMBL" id="KAF2323623.1"/>
    </source>
</evidence>
<proteinExistence type="predicted"/>
<comment type="caution">
    <text evidence="2">The sequence shown here is derived from an EMBL/GenBank/DDBJ whole genome shotgun (WGS) entry which is preliminary data.</text>
</comment>
<gene>
    <name evidence="2" type="ORF">GH714_036364</name>
</gene>
<organism evidence="2 3">
    <name type="scientific">Hevea brasiliensis</name>
    <name type="common">Para rubber tree</name>
    <name type="synonym">Siphonia brasiliensis</name>
    <dbReference type="NCBI Taxonomy" id="3981"/>
    <lineage>
        <taxon>Eukaryota</taxon>
        <taxon>Viridiplantae</taxon>
        <taxon>Streptophyta</taxon>
        <taxon>Embryophyta</taxon>
        <taxon>Tracheophyta</taxon>
        <taxon>Spermatophyta</taxon>
        <taxon>Magnoliopsida</taxon>
        <taxon>eudicotyledons</taxon>
        <taxon>Gunneridae</taxon>
        <taxon>Pentapetalae</taxon>
        <taxon>rosids</taxon>
        <taxon>fabids</taxon>
        <taxon>Malpighiales</taxon>
        <taxon>Euphorbiaceae</taxon>
        <taxon>Crotonoideae</taxon>
        <taxon>Micrandreae</taxon>
        <taxon>Hevea</taxon>
    </lineage>
</organism>
<name>A0A6A6NEQ5_HEVBR</name>
<dbReference type="EMBL" id="JAAGAX010000002">
    <property type="protein sequence ID" value="KAF2323623.1"/>
    <property type="molecule type" value="Genomic_DNA"/>
</dbReference>